<dbReference type="EMBL" id="CACVBM020001385">
    <property type="protein sequence ID" value="CAA7048032.1"/>
    <property type="molecule type" value="Genomic_DNA"/>
</dbReference>
<dbReference type="InterPro" id="IPR017451">
    <property type="entry name" value="F-box-assoc_interact_dom"/>
</dbReference>
<feature type="region of interest" description="Disordered" evidence="1">
    <location>
        <begin position="342"/>
        <end position="369"/>
    </location>
</feature>
<feature type="compositionally biased region" description="Basic residues" evidence="1">
    <location>
        <begin position="358"/>
        <end position="369"/>
    </location>
</feature>
<organism evidence="3 4">
    <name type="scientific">Microthlaspi erraticum</name>
    <dbReference type="NCBI Taxonomy" id="1685480"/>
    <lineage>
        <taxon>Eukaryota</taxon>
        <taxon>Viridiplantae</taxon>
        <taxon>Streptophyta</taxon>
        <taxon>Embryophyta</taxon>
        <taxon>Tracheophyta</taxon>
        <taxon>Spermatophyta</taxon>
        <taxon>Magnoliopsida</taxon>
        <taxon>eudicotyledons</taxon>
        <taxon>Gunneridae</taxon>
        <taxon>Pentapetalae</taxon>
        <taxon>rosids</taxon>
        <taxon>malvids</taxon>
        <taxon>Brassicales</taxon>
        <taxon>Brassicaceae</taxon>
        <taxon>Coluteocarpeae</taxon>
        <taxon>Microthlaspi</taxon>
    </lineage>
</organism>
<dbReference type="OrthoDB" id="1555129at2759"/>
<evidence type="ECO:0000313" key="4">
    <source>
        <dbReference type="Proteomes" id="UP000467841"/>
    </source>
</evidence>
<evidence type="ECO:0000256" key="1">
    <source>
        <dbReference type="SAM" id="MobiDB-lite"/>
    </source>
</evidence>
<dbReference type="PANTHER" id="PTHR31111">
    <property type="entry name" value="BNAA05G37150D PROTEIN-RELATED"/>
    <property type="match status" value="1"/>
</dbReference>
<evidence type="ECO:0000259" key="2">
    <source>
        <dbReference type="Pfam" id="PF08268"/>
    </source>
</evidence>
<sequence>MMASHFHGVLDSWIYGVPYFTELFLTRSSARPRLLFAVEQRNRLSFYSSPQRRNPYKKPLSSLVVSAEFHTKFPPDNMQMYPRTDRQFACGYASGLIYFFALLSKKDDNYGVPAVCNPNTGLYATLPYLQRYKEDYNFFGFDPIDKQFKVLFMAYHPRCSEWRDHRIMTLDTGRRRLWRKIKCPLTHEPWSQGICINGVLYYIGKLGVYHWEDRVDENAIVFSVRVLEDFEKPEWSKPEYTLRDDKIFFDECSNVSIRVVGMSDAGEIFFSMCYYTSKQPFYVFYFNPETKTHHSVEIKGFGDDSEELGKRFVYTFANHVEDLNVNDAKLLRSSIYAPYVKTKEEEENSEGGGEEVRRRTRRRRRRRRN</sequence>
<dbReference type="PANTHER" id="PTHR31111:SF130">
    <property type="entry name" value="F-BOX ASSOCIATED UBIQUITINATION EFFECTOR FAMILY PROTEIN"/>
    <property type="match status" value="1"/>
</dbReference>
<evidence type="ECO:0000313" key="3">
    <source>
        <dbReference type="EMBL" id="CAA7048032.1"/>
    </source>
</evidence>
<dbReference type="NCBIfam" id="TIGR01640">
    <property type="entry name" value="F_box_assoc_1"/>
    <property type="match status" value="1"/>
</dbReference>
<reference evidence="3" key="1">
    <citation type="submission" date="2020-01" db="EMBL/GenBank/DDBJ databases">
        <authorList>
            <person name="Mishra B."/>
        </authorList>
    </citation>
    <scope>NUCLEOTIDE SEQUENCE [LARGE SCALE GENOMIC DNA]</scope>
</reference>
<dbReference type="Pfam" id="PF08268">
    <property type="entry name" value="FBA_3"/>
    <property type="match status" value="1"/>
</dbReference>
<dbReference type="Proteomes" id="UP000467841">
    <property type="component" value="Unassembled WGS sequence"/>
</dbReference>
<proteinExistence type="predicted"/>
<protein>
    <recommendedName>
        <fullName evidence="2">F-box associated beta-propeller type 3 domain-containing protein</fullName>
    </recommendedName>
</protein>
<dbReference type="AlphaFoldDB" id="A0A6D2KFB4"/>
<keyword evidence="4" id="KW-1185">Reference proteome</keyword>
<dbReference type="InterPro" id="IPR013187">
    <property type="entry name" value="F-box-assoc_dom_typ3"/>
</dbReference>
<name>A0A6D2KFB4_9BRAS</name>
<gene>
    <name evidence="3" type="ORF">MERR_LOCUS35267</name>
</gene>
<comment type="caution">
    <text evidence="3">The sequence shown here is derived from an EMBL/GenBank/DDBJ whole genome shotgun (WGS) entry which is preliminary data.</text>
</comment>
<accession>A0A6D2KFB4</accession>
<feature type="domain" description="F-box associated beta-propeller type 3" evidence="2">
    <location>
        <begin position="33"/>
        <end position="205"/>
    </location>
</feature>